<dbReference type="AlphaFoldDB" id="A0AAP0RK12"/>
<sequence>MTSTFEGPMPLVKGRGQERTIYKPRSSEVNSSASLSFELLKKWKFPFNELLEQRTKLAIPILPKTNAGTISYNDLTSLFFFFPIYLFQKNILTVANDIYKRVKALEIVQPID</sequence>
<evidence type="ECO:0000313" key="2">
    <source>
        <dbReference type="Proteomes" id="UP001415857"/>
    </source>
</evidence>
<keyword evidence="2" id="KW-1185">Reference proteome</keyword>
<organism evidence="1 2">
    <name type="scientific">Liquidambar formosana</name>
    <name type="common">Formosan gum</name>
    <dbReference type="NCBI Taxonomy" id="63359"/>
    <lineage>
        <taxon>Eukaryota</taxon>
        <taxon>Viridiplantae</taxon>
        <taxon>Streptophyta</taxon>
        <taxon>Embryophyta</taxon>
        <taxon>Tracheophyta</taxon>
        <taxon>Spermatophyta</taxon>
        <taxon>Magnoliopsida</taxon>
        <taxon>eudicotyledons</taxon>
        <taxon>Gunneridae</taxon>
        <taxon>Pentapetalae</taxon>
        <taxon>Saxifragales</taxon>
        <taxon>Altingiaceae</taxon>
        <taxon>Liquidambar</taxon>
    </lineage>
</organism>
<evidence type="ECO:0000313" key="1">
    <source>
        <dbReference type="EMBL" id="KAK9278718.1"/>
    </source>
</evidence>
<accession>A0AAP0RK12</accession>
<proteinExistence type="predicted"/>
<dbReference type="Proteomes" id="UP001415857">
    <property type="component" value="Unassembled WGS sequence"/>
</dbReference>
<name>A0AAP0RK12_LIQFO</name>
<reference evidence="1 2" key="1">
    <citation type="journal article" date="2024" name="Plant J.">
        <title>Genome sequences and population genomics reveal climatic adaptation and genomic divergence between two closely related sweetgum species.</title>
        <authorList>
            <person name="Xu W.Q."/>
            <person name="Ren C.Q."/>
            <person name="Zhang X.Y."/>
            <person name="Comes H.P."/>
            <person name="Liu X.H."/>
            <person name="Li Y.G."/>
            <person name="Kettle C.J."/>
            <person name="Jalonen R."/>
            <person name="Gaisberger H."/>
            <person name="Ma Y.Z."/>
            <person name="Qiu Y.X."/>
        </authorList>
    </citation>
    <scope>NUCLEOTIDE SEQUENCE [LARGE SCALE GENOMIC DNA]</scope>
    <source>
        <strain evidence="1">Hangzhou</strain>
    </source>
</reference>
<dbReference type="EMBL" id="JBBPBK010000009">
    <property type="protein sequence ID" value="KAK9278718.1"/>
    <property type="molecule type" value="Genomic_DNA"/>
</dbReference>
<gene>
    <name evidence="1" type="ORF">L1049_028294</name>
</gene>
<comment type="caution">
    <text evidence="1">The sequence shown here is derived from an EMBL/GenBank/DDBJ whole genome shotgun (WGS) entry which is preliminary data.</text>
</comment>
<protein>
    <submittedName>
        <fullName evidence="1">Uncharacterized protein</fullName>
    </submittedName>
</protein>